<keyword evidence="1" id="KW-1133">Transmembrane helix</keyword>
<reference evidence="3" key="2">
    <citation type="journal article" date="2021" name="Genome Biol. Evol.">
        <title>Developing a high-quality reference genome for a parasitic bivalve with doubly uniparental inheritance (Bivalvia: Unionida).</title>
        <authorList>
            <person name="Smith C.H."/>
        </authorList>
    </citation>
    <scope>NUCLEOTIDE SEQUENCE</scope>
    <source>
        <strain evidence="3">CHS0354</strain>
        <tissue evidence="3">Mantle</tissue>
    </source>
</reference>
<evidence type="ECO:0000259" key="2">
    <source>
        <dbReference type="Pfam" id="PF05050"/>
    </source>
</evidence>
<evidence type="ECO:0000313" key="3">
    <source>
        <dbReference type="EMBL" id="KAK3585310.1"/>
    </source>
</evidence>
<dbReference type="NCBIfam" id="TIGR01444">
    <property type="entry name" value="fkbM_fam"/>
    <property type="match status" value="1"/>
</dbReference>
<dbReference type="PANTHER" id="PTHR34203">
    <property type="entry name" value="METHYLTRANSFERASE, FKBM FAMILY PROTEIN"/>
    <property type="match status" value="1"/>
</dbReference>
<gene>
    <name evidence="3" type="ORF">CHS0354_040258</name>
</gene>
<dbReference type="Gene3D" id="3.40.50.150">
    <property type="entry name" value="Vaccinia Virus protein VP39"/>
    <property type="match status" value="1"/>
</dbReference>
<evidence type="ECO:0000256" key="1">
    <source>
        <dbReference type="SAM" id="Phobius"/>
    </source>
</evidence>
<dbReference type="Proteomes" id="UP001195483">
    <property type="component" value="Unassembled WGS sequence"/>
</dbReference>
<dbReference type="InterPro" id="IPR052514">
    <property type="entry name" value="SAM-dependent_MTase"/>
</dbReference>
<dbReference type="PANTHER" id="PTHR34203:SF15">
    <property type="entry name" value="SLL1173 PROTEIN"/>
    <property type="match status" value="1"/>
</dbReference>
<reference evidence="3" key="3">
    <citation type="submission" date="2023-05" db="EMBL/GenBank/DDBJ databases">
        <authorList>
            <person name="Smith C.H."/>
        </authorList>
    </citation>
    <scope>NUCLEOTIDE SEQUENCE</scope>
    <source>
        <strain evidence="3">CHS0354</strain>
        <tissue evidence="3">Mantle</tissue>
    </source>
</reference>
<organism evidence="3 4">
    <name type="scientific">Potamilus streckersoni</name>
    <dbReference type="NCBI Taxonomy" id="2493646"/>
    <lineage>
        <taxon>Eukaryota</taxon>
        <taxon>Metazoa</taxon>
        <taxon>Spiralia</taxon>
        <taxon>Lophotrochozoa</taxon>
        <taxon>Mollusca</taxon>
        <taxon>Bivalvia</taxon>
        <taxon>Autobranchia</taxon>
        <taxon>Heteroconchia</taxon>
        <taxon>Palaeoheterodonta</taxon>
        <taxon>Unionida</taxon>
        <taxon>Unionoidea</taxon>
        <taxon>Unionidae</taxon>
        <taxon>Ambleminae</taxon>
        <taxon>Lampsilini</taxon>
        <taxon>Potamilus</taxon>
    </lineage>
</organism>
<evidence type="ECO:0000313" key="4">
    <source>
        <dbReference type="Proteomes" id="UP001195483"/>
    </source>
</evidence>
<keyword evidence="1" id="KW-0812">Transmembrane</keyword>
<proteinExistence type="predicted"/>
<dbReference type="EMBL" id="JAEAOA010002332">
    <property type="protein sequence ID" value="KAK3585310.1"/>
    <property type="molecule type" value="Genomic_DNA"/>
</dbReference>
<name>A0AAE0S5H4_9BIVA</name>
<feature type="transmembrane region" description="Helical" evidence="1">
    <location>
        <begin position="12"/>
        <end position="30"/>
    </location>
</feature>
<dbReference type="AlphaFoldDB" id="A0AAE0S5H4"/>
<keyword evidence="4" id="KW-1185">Reference proteome</keyword>
<dbReference type="SUPFAM" id="SSF53335">
    <property type="entry name" value="S-adenosyl-L-methionine-dependent methyltransferases"/>
    <property type="match status" value="1"/>
</dbReference>
<sequence>MGDGKCMSKRCSRIYFVLSLAGLGTAYLLLKESMKIPGLIAKFESTAQIEKAGLAETSIRGGSNQLVSSSNTDLVPFRQLLFGDSLKTDNRSQLLNGRIWKKPKLISDVNICTGNEENRSMCNINLMNAGLLHIYTPKKRFHVNRNSALNCIPTRTSPSFKICIYPRERDIFISESLIAQGMWDSGQTNLIQTALTTFPEAIFIDIGANIGYFSLLARAMDRAVIAIEPVNENFLHLEESVASNNFSDEILLLRHAITDRRTPVVMGQNKLNQGGVPIVKEENRDVIHRNSLTSVTMDDLSHLVLANEVIIKMDIEGYECRALRTSSEFFKHVKVRYLFMEWFIMVEFRNRPDTACTTKFILDALKNMVKLGFTPYSEETGEKLDIANCWSWKTKDIFWAPQDSPKLF</sequence>
<comment type="caution">
    <text evidence="3">The sequence shown here is derived from an EMBL/GenBank/DDBJ whole genome shotgun (WGS) entry which is preliminary data.</text>
</comment>
<dbReference type="InterPro" id="IPR006342">
    <property type="entry name" value="FkbM_mtfrase"/>
</dbReference>
<protein>
    <recommendedName>
        <fullName evidence="2">Methyltransferase FkbM domain-containing protein</fullName>
    </recommendedName>
</protein>
<reference evidence="3" key="1">
    <citation type="journal article" date="2021" name="Genome Biol. Evol.">
        <title>A High-Quality Reference Genome for a Parasitic Bivalve with Doubly Uniparental Inheritance (Bivalvia: Unionida).</title>
        <authorList>
            <person name="Smith C.H."/>
        </authorList>
    </citation>
    <scope>NUCLEOTIDE SEQUENCE</scope>
    <source>
        <strain evidence="3">CHS0354</strain>
    </source>
</reference>
<keyword evidence="1" id="KW-0472">Membrane</keyword>
<dbReference type="InterPro" id="IPR029063">
    <property type="entry name" value="SAM-dependent_MTases_sf"/>
</dbReference>
<dbReference type="Pfam" id="PF05050">
    <property type="entry name" value="Methyltransf_21"/>
    <property type="match status" value="1"/>
</dbReference>
<accession>A0AAE0S5H4</accession>
<feature type="domain" description="Methyltransferase FkbM" evidence="2">
    <location>
        <begin position="205"/>
        <end position="363"/>
    </location>
</feature>